<dbReference type="InterPro" id="IPR000719">
    <property type="entry name" value="Prot_kinase_dom"/>
</dbReference>
<feature type="region of interest" description="Disordered" evidence="3">
    <location>
        <begin position="331"/>
        <end position="350"/>
    </location>
</feature>
<evidence type="ECO:0000313" key="6">
    <source>
        <dbReference type="Proteomes" id="UP001189624"/>
    </source>
</evidence>
<dbReference type="PROSITE" id="PS50011">
    <property type="entry name" value="PROTEIN_KINASE_DOM"/>
    <property type="match status" value="2"/>
</dbReference>
<evidence type="ECO:0000256" key="3">
    <source>
        <dbReference type="SAM" id="MobiDB-lite"/>
    </source>
</evidence>
<dbReference type="GO" id="GO:0005524">
    <property type="term" value="F:ATP binding"/>
    <property type="evidence" value="ECO:0007669"/>
    <property type="project" value="UniProtKB-KW"/>
</dbReference>
<keyword evidence="6" id="KW-1185">Reference proteome</keyword>
<organism evidence="5 6">
    <name type="scientific">Sphenostylis stenocarpa</name>
    <dbReference type="NCBI Taxonomy" id="92480"/>
    <lineage>
        <taxon>Eukaryota</taxon>
        <taxon>Viridiplantae</taxon>
        <taxon>Streptophyta</taxon>
        <taxon>Embryophyta</taxon>
        <taxon>Tracheophyta</taxon>
        <taxon>Spermatophyta</taxon>
        <taxon>Magnoliopsida</taxon>
        <taxon>eudicotyledons</taxon>
        <taxon>Gunneridae</taxon>
        <taxon>Pentapetalae</taxon>
        <taxon>rosids</taxon>
        <taxon>fabids</taxon>
        <taxon>Fabales</taxon>
        <taxon>Fabaceae</taxon>
        <taxon>Papilionoideae</taxon>
        <taxon>50 kb inversion clade</taxon>
        <taxon>NPAAA clade</taxon>
        <taxon>indigoferoid/millettioid clade</taxon>
        <taxon>Phaseoleae</taxon>
        <taxon>Sphenostylis</taxon>
    </lineage>
</organism>
<dbReference type="EMBL" id="OY731404">
    <property type="protein sequence ID" value="CAJ1967957.1"/>
    <property type="molecule type" value="Genomic_DNA"/>
</dbReference>
<evidence type="ECO:0000256" key="2">
    <source>
        <dbReference type="ARBA" id="ARBA00022840"/>
    </source>
</evidence>
<feature type="domain" description="Protein kinase" evidence="4">
    <location>
        <begin position="370"/>
        <end position="536"/>
    </location>
</feature>
<dbReference type="Gramene" id="rna-AYBTSS11_LOCUS21458">
    <property type="protein sequence ID" value="CAJ1967957.1"/>
    <property type="gene ID" value="gene-AYBTSS11_LOCUS21458"/>
</dbReference>
<feature type="compositionally biased region" description="Low complexity" evidence="3">
    <location>
        <begin position="153"/>
        <end position="162"/>
    </location>
</feature>
<accession>A0AA86VLV2</accession>
<dbReference type="InterPro" id="IPR050528">
    <property type="entry name" value="L-type_Lectin-RKs"/>
</dbReference>
<gene>
    <name evidence="5" type="ORF">AYBTSS11_LOCUS21458</name>
</gene>
<dbReference type="InterPro" id="IPR001245">
    <property type="entry name" value="Ser-Thr/Tyr_kinase_cat_dom"/>
</dbReference>
<dbReference type="AlphaFoldDB" id="A0AA86VLV2"/>
<evidence type="ECO:0000259" key="4">
    <source>
        <dbReference type="PROSITE" id="PS50011"/>
    </source>
</evidence>
<dbReference type="Proteomes" id="UP001189624">
    <property type="component" value="Chromosome 7"/>
</dbReference>
<keyword evidence="2" id="KW-0067">ATP-binding</keyword>
<protein>
    <recommendedName>
        <fullName evidence="4">Protein kinase domain-containing protein</fullName>
    </recommendedName>
</protein>
<evidence type="ECO:0000256" key="1">
    <source>
        <dbReference type="ARBA" id="ARBA00022741"/>
    </source>
</evidence>
<evidence type="ECO:0000313" key="5">
    <source>
        <dbReference type="EMBL" id="CAJ1967957.1"/>
    </source>
</evidence>
<reference evidence="5" key="1">
    <citation type="submission" date="2023-10" db="EMBL/GenBank/DDBJ databases">
        <authorList>
            <person name="Domelevo Entfellner J.-B."/>
        </authorList>
    </citation>
    <scope>NUCLEOTIDE SEQUENCE</scope>
</reference>
<sequence length="536" mass="60301">MISAQSLSKPMLSETTRIGGTIGYLPPESFQRRSIATSKSDVFSFGIVVLEVVAGRRAIDLTYPDEKIILLDWVRRLSDEGRFVDARDTRLIDGSYKVFDMEQLIHISLLCTLHDPQLRPSMKWIVEALSDISNNLPTLPSFHSHPMYISLSSSSETSPSSSKGTGLGTRTESSTNLTSFNSKYVTATGDTIYVTAEAEHRDSGTNFSKSRKKRMHQQPSFSLVETPREIPFKEIVLATDNFSESRRVAELDFGTALSDISNNLPTLPSFHSHPMYISLSSSPETSPSSSKGTGLGTRTESSTNLTSFNSKYVTATGDTIYVTAEAEHRDSGTNFSKSRKKRMHQQPSFSLVETPREIPFKEIVLATDNFSESRRVAELDFGTAYHGILDGHYHVMVKRLGLKTCPALRQRFSNELRNLAKLRHRNLVQLRGWCTEQGEMLVVYDYSAKRFLSHQLHHHNNSTKNVHSVLKWHHRYNIAKSLASALLYLHEESDEQVIHRNITSLALTLEPDMTPRLGSFALAEFLSRNEHGHHVI</sequence>
<dbReference type="FunFam" id="1.10.510.10:FF:000603">
    <property type="entry name" value="Receptor like protein kinase S.2"/>
    <property type="match status" value="1"/>
</dbReference>
<feature type="domain" description="Protein kinase" evidence="4">
    <location>
        <begin position="1"/>
        <end position="148"/>
    </location>
</feature>
<dbReference type="Gene3D" id="1.10.510.10">
    <property type="entry name" value="Transferase(Phosphotransferase) domain 1"/>
    <property type="match status" value="2"/>
</dbReference>
<feature type="region of interest" description="Disordered" evidence="3">
    <location>
        <begin position="153"/>
        <end position="174"/>
    </location>
</feature>
<dbReference type="GO" id="GO:0004672">
    <property type="term" value="F:protein kinase activity"/>
    <property type="evidence" value="ECO:0007669"/>
    <property type="project" value="InterPro"/>
</dbReference>
<feature type="compositionally biased region" description="Low complexity" evidence="3">
    <location>
        <begin position="278"/>
        <end position="290"/>
    </location>
</feature>
<feature type="region of interest" description="Disordered" evidence="3">
    <location>
        <begin position="278"/>
        <end position="302"/>
    </location>
</feature>
<dbReference type="InterPro" id="IPR011009">
    <property type="entry name" value="Kinase-like_dom_sf"/>
</dbReference>
<proteinExistence type="predicted"/>
<dbReference type="GO" id="GO:0051707">
    <property type="term" value="P:response to other organism"/>
    <property type="evidence" value="ECO:0007669"/>
    <property type="project" value="UniProtKB-ARBA"/>
</dbReference>
<keyword evidence="1" id="KW-0547">Nucleotide-binding</keyword>
<name>A0AA86VLV2_9FABA</name>
<dbReference type="SUPFAM" id="SSF56112">
    <property type="entry name" value="Protein kinase-like (PK-like)"/>
    <property type="match status" value="2"/>
</dbReference>
<dbReference type="FunFam" id="3.30.200.20:FF:000560">
    <property type="entry name" value="Receptor like protein kinase S.2"/>
    <property type="match status" value="1"/>
</dbReference>
<dbReference type="Pfam" id="PF07714">
    <property type="entry name" value="PK_Tyr_Ser-Thr"/>
    <property type="match status" value="2"/>
</dbReference>
<feature type="region of interest" description="Disordered" evidence="3">
    <location>
        <begin position="203"/>
        <end position="222"/>
    </location>
</feature>
<dbReference type="Gene3D" id="3.30.200.20">
    <property type="entry name" value="Phosphorylase Kinase, domain 1"/>
    <property type="match status" value="1"/>
</dbReference>
<dbReference type="PANTHER" id="PTHR27007">
    <property type="match status" value="1"/>
</dbReference>